<evidence type="ECO:0000313" key="1">
    <source>
        <dbReference type="EMBL" id="CAA9325637.1"/>
    </source>
</evidence>
<name>A0A6J4L946_9ACTN</name>
<proteinExistence type="predicted"/>
<dbReference type="AlphaFoldDB" id="A0A6J4L946"/>
<sequence>MEDFLSLSKPLANLSLGSRLMPAYFFSASMGSFFRPEILSPMPTPQ</sequence>
<accession>A0A6J4L946</accession>
<protein>
    <submittedName>
        <fullName evidence="1">Uncharacterized protein</fullName>
    </submittedName>
</protein>
<dbReference type="EMBL" id="CADCUF010000076">
    <property type="protein sequence ID" value="CAA9325637.1"/>
    <property type="molecule type" value="Genomic_DNA"/>
</dbReference>
<reference evidence="1" key="1">
    <citation type="submission" date="2020-02" db="EMBL/GenBank/DDBJ databases">
        <authorList>
            <person name="Meier V. D."/>
        </authorList>
    </citation>
    <scope>NUCLEOTIDE SEQUENCE</scope>
    <source>
        <strain evidence="1">AVDCRST_MAG24</strain>
    </source>
</reference>
<gene>
    <name evidence="1" type="ORF">AVDCRST_MAG24-555</name>
</gene>
<organism evidence="1">
    <name type="scientific">uncultured Nocardioidaceae bacterium</name>
    <dbReference type="NCBI Taxonomy" id="253824"/>
    <lineage>
        <taxon>Bacteria</taxon>
        <taxon>Bacillati</taxon>
        <taxon>Actinomycetota</taxon>
        <taxon>Actinomycetes</taxon>
        <taxon>Propionibacteriales</taxon>
        <taxon>Nocardioidaceae</taxon>
        <taxon>environmental samples</taxon>
    </lineage>
</organism>